<evidence type="ECO:0000313" key="2">
    <source>
        <dbReference type="RefSeq" id="XP_022300904.1"/>
    </source>
</evidence>
<dbReference type="OrthoDB" id="6154541at2759"/>
<dbReference type="GeneID" id="111109109"/>
<keyword evidence="1" id="KW-1185">Reference proteome</keyword>
<dbReference type="RefSeq" id="XP_022300904.1">
    <property type="nucleotide sequence ID" value="XM_022445196.1"/>
</dbReference>
<dbReference type="PANTHER" id="PTHR47331">
    <property type="entry name" value="PHD-TYPE DOMAIN-CONTAINING PROTEIN"/>
    <property type="match status" value="1"/>
</dbReference>
<protein>
    <submittedName>
        <fullName evidence="2">Uncharacterized protein LOC111109109</fullName>
    </submittedName>
</protein>
<dbReference type="AlphaFoldDB" id="A0A8B8BDQ0"/>
<dbReference type="PANTHER" id="PTHR47331:SF6">
    <property type="entry name" value="DOUBLECORTIN DOMAIN-CONTAINING PROTEIN"/>
    <property type="match status" value="1"/>
</dbReference>
<gene>
    <name evidence="2" type="primary">LOC111109109</name>
</gene>
<dbReference type="Proteomes" id="UP000694844">
    <property type="component" value="Chromosome 8"/>
</dbReference>
<accession>A0A8B8BDQ0</accession>
<evidence type="ECO:0000313" key="1">
    <source>
        <dbReference type="Proteomes" id="UP000694844"/>
    </source>
</evidence>
<dbReference type="KEGG" id="cvn:111109109"/>
<name>A0A8B8BDQ0_CRAVI</name>
<proteinExistence type="predicted"/>
<reference evidence="2" key="1">
    <citation type="submission" date="2025-08" db="UniProtKB">
        <authorList>
            <consortium name="RefSeq"/>
        </authorList>
    </citation>
    <scope>IDENTIFICATION</scope>
    <source>
        <tissue evidence="2">Whole sample</tissue>
    </source>
</reference>
<sequence>MKQGLCFKCCGAKKHRAKDCTYHVKCIVCSGPHPGALHEDTRHQEKIGKSTHEGEERTERVSSSCTQICGTTHGTSRSCAKIVPARIYHEDSKHHSRTVYAIIDDQSNHSLASSAFFDAFDQNTPTHQYTLVSCSGSVTTSGRRASGFKIESWDGSCSLALPTLIECTEFPNYREEIPDRCVAENFTYLTDIKDLIPELMEDVQIEILIGRDLIDAHIVQDQRKGTSGMPYAQKLPLGLVVIGMVCLSALHIPDKITVNKTHILGNGRPSILQPCENKLHVKDNIFVKTEHDEMFAPSIEDKVSLDLMDENFCRNSDGYWEAPLPFRPQRQPLPNNRIQAVNRALSPDRSLRRNPIKEEQVSIFMDKIFHKGHAEEAPPIPDTKERWYLPMFGVYHPQKKDSIRMVIDSSAKFNDMSLNEVLLKGPDITNNLQGILL</sequence>
<organism evidence="1 2">
    <name type="scientific">Crassostrea virginica</name>
    <name type="common">Eastern oyster</name>
    <dbReference type="NCBI Taxonomy" id="6565"/>
    <lineage>
        <taxon>Eukaryota</taxon>
        <taxon>Metazoa</taxon>
        <taxon>Spiralia</taxon>
        <taxon>Lophotrochozoa</taxon>
        <taxon>Mollusca</taxon>
        <taxon>Bivalvia</taxon>
        <taxon>Autobranchia</taxon>
        <taxon>Pteriomorphia</taxon>
        <taxon>Ostreida</taxon>
        <taxon>Ostreoidea</taxon>
        <taxon>Ostreidae</taxon>
        <taxon>Crassostrea</taxon>
    </lineage>
</organism>